<proteinExistence type="predicted"/>
<dbReference type="HOGENOM" id="CLU_2668783_0_0_0"/>
<keyword evidence="2" id="KW-1185">Reference proteome</keyword>
<organism evidence="1 2">
    <name type="scientific">Rubinisphaera brasiliensis (strain ATCC 49424 / DSM 5305 / JCM 21570 / IAM 15109 / NBRC 103401 / IFAM 1448)</name>
    <name type="common">Planctomyces brasiliensis</name>
    <dbReference type="NCBI Taxonomy" id="756272"/>
    <lineage>
        <taxon>Bacteria</taxon>
        <taxon>Pseudomonadati</taxon>
        <taxon>Planctomycetota</taxon>
        <taxon>Planctomycetia</taxon>
        <taxon>Planctomycetales</taxon>
        <taxon>Planctomycetaceae</taxon>
        <taxon>Rubinisphaera</taxon>
    </lineage>
</organism>
<name>F0SJ36_RUBBR</name>
<dbReference type="RefSeq" id="WP_013627316.1">
    <property type="nucleotide sequence ID" value="NC_015174.1"/>
</dbReference>
<dbReference type="AlphaFoldDB" id="F0SJ36"/>
<dbReference type="Proteomes" id="UP000006860">
    <property type="component" value="Chromosome"/>
</dbReference>
<sequence length="75" mass="9368">MKQRTLKEAIRDNQRHYKYERMLRRIRLNIFEYEDAGKLEKAQRIIGKIKAICGPRWDARAKRRKDEMLHRIWDR</sequence>
<dbReference type="KEGG" id="pbs:Plabr_0957"/>
<evidence type="ECO:0000313" key="1">
    <source>
        <dbReference type="EMBL" id="ADY58578.1"/>
    </source>
</evidence>
<dbReference type="OrthoDB" id="286265at2"/>
<evidence type="ECO:0000313" key="2">
    <source>
        <dbReference type="Proteomes" id="UP000006860"/>
    </source>
</evidence>
<protein>
    <submittedName>
        <fullName evidence="1">Uncharacterized protein</fullName>
    </submittedName>
</protein>
<gene>
    <name evidence="1" type="ordered locus">Plabr_0957</name>
</gene>
<dbReference type="STRING" id="756272.Plabr_0957"/>
<dbReference type="EMBL" id="CP002546">
    <property type="protein sequence ID" value="ADY58578.1"/>
    <property type="molecule type" value="Genomic_DNA"/>
</dbReference>
<reference evidence="2" key="1">
    <citation type="submission" date="2011-02" db="EMBL/GenBank/DDBJ databases">
        <title>The complete genome of Planctomyces brasiliensis DSM 5305.</title>
        <authorList>
            <person name="Lucas S."/>
            <person name="Copeland A."/>
            <person name="Lapidus A."/>
            <person name="Bruce D."/>
            <person name="Goodwin L."/>
            <person name="Pitluck S."/>
            <person name="Kyrpides N."/>
            <person name="Mavromatis K."/>
            <person name="Pagani I."/>
            <person name="Ivanova N."/>
            <person name="Ovchinnikova G."/>
            <person name="Lu M."/>
            <person name="Detter J.C."/>
            <person name="Han C."/>
            <person name="Land M."/>
            <person name="Hauser L."/>
            <person name="Markowitz V."/>
            <person name="Cheng J.-F."/>
            <person name="Hugenholtz P."/>
            <person name="Woyke T."/>
            <person name="Wu D."/>
            <person name="Tindall B."/>
            <person name="Pomrenke H.G."/>
            <person name="Brambilla E."/>
            <person name="Klenk H.-P."/>
            <person name="Eisen J.A."/>
        </authorList>
    </citation>
    <scope>NUCLEOTIDE SEQUENCE [LARGE SCALE GENOMIC DNA]</scope>
    <source>
        <strain evidence="2">ATCC 49424 / DSM 5305 / JCM 21570 / NBRC 103401 / IFAM 1448</strain>
    </source>
</reference>
<accession>F0SJ36</accession>